<dbReference type="Pfam" id="PF21070">
    <property type="entry name" value="IcmF_helical"/>
    <property type="match status" value="1"/>
</dbReference>
<dbReference type="InterPro" id="IPR025743">
    <property type="entry name" value="TssM1_N"/>
</dbReference>
<gene>
    <name evidence="6" type="ORF">EA58_17790</name>
</gene>
<sequence length="1151" mass="130372">MIKKILAWILAVGMVGACTALWLWLPETAPQWLKWVALTVTFLVVGLVIFWWWKQARNVSQDQALHDQQVLLKQDTSVIRQLFRLATRKIRGHGRNKLESVYSLPWYLLLGGEKDAKSALLLQNGFEPVTERHLEESDTEQYLRFWSNDHAVVIEAGHRIFDSEGVDEALWQVLAQQLLKYRPRQGLNGIVNVIGCDRLLQGDRKARQKLAGIYQEAALSMGGALNVHLPVYSVFSKADAIADFIEFFEGFSGCDVENPFGVTFACDTDRRYNKHDFELQSKALLKTLAEQQFELLRNISSEKSGSVIALPYQLRIFFERVNELLTDIGRENRVREAVWIRGAYLLSSGQKGAEHDLLTQVVAERAEFNSQSTREQLPGRRSYFTSRLFSHVILPERTITGVNEWRHAGYLAVRSLAVVAVVGVLSAAGLMLKDNWNQDERWRADAMTQLRLYGSDLLRLEQNFAMADMIAVLNELRTVAVEGIQPKAWYQQVSIKQGDTAARIYRTYQEQLNLILLPKLEELISSELYVYVNLGNPSKIFEILRYYQMLFDRQQLDIEGMQTYLLDNLKDQGNVSSDDINTLSLLIEDLFNSDYDQRLSPNDELIAVATNNLEGLSPERLIYARIKSLPEYRAQVDIRRQLGEKFDSMFAFSDGFHGYLIPEIFTKQGYSQIDLSAKSDLLRRQLSEFKAIQGDMSGASITELTDLSKQIQRLYFADYIYYWKDLINNIHIRQFNSPVEFAYALRSAREPATSPVLDVLDAVVVNTTLAVEEQPDTKSNARVASQLGLKKAAKGLRKADKLNRAVGDKLLRLQPSFVVNEAFLSFANYVNGSGKAGDAVPLDGLIEQFDALNTYYDSALSSANPGKAFHGYALAHAEGSQDAIVAFQRLGAKAPGPVAEWTKNISAQAWHQVVAGSAGYLNKQWDEQVYQFYVAAIEGRFPFALQGRGEVNLNDFALFFKPQGRVEQFVDQFLKPFVYWDNGVLKLHEVDGETLPISSNSRQQLQRAQKLSKTFFGPTGQELALKLSLKASSMSTDVTEFQLREAESVFAYKHGPRVWREVDWPTTGVDGYLSANFYKGDNRVATQSYTGQWALFRALFDGDSSATASRLVRKLNYKISENNIVLDYTLRDSGQTLDKSLFTHFNLPKQL</sequence>
<keyword evidence="1" id="KW-1133">Transmembrane helix</keyword>
<accession>A0A066RSH7</accession>
<organism evidence="6 7">
    <name type="scientific">Photobacterium galatheae</name>
    <dbReference type="NCBI Taxonomy" id="1654360"/>
    <lineage>
        <taxon>Bacteria</taxon>
        <taxon>Pseudomonadati</taxon>
        <taxon>Pseudomonadota</taxon>
        <taxon>Gammaproteobacteria</taxon>
        <taxon>Vibrionales</taxon>
        <taxon>Vibrionaceae</taxon>
        <taxon>Photobacterium</taxon>
    </lineage>
</organism>
<reference evidence="6 7" key="1">
    <citation type="submission" date="2014-04" db="EMBL/GenBank/DDBJ databases">
        <title>Draft genome sequence of Photobacterium halotolerans S2753: a solonamide, ngercheumicin and holomycin producer.</title>
        <authorList>
            <person name="Machado H.R."/>
            <person name="Gram L."/>
        </authorList>
    </citation>
    <scope>NUCLEOTIDE SEQUENCE [LARGE SCALE GENOMIC DNA]</scope>
    <source>
        <strain evidence="6 7">S2753</strain>
    </source>
</reference>
<dbReference type="InterPro" id="IPR009612">
    <property type="entry name" value="IcmF-rel"/>
</dbReference>
<protein>
    <recommendedName>
        <fullName evidence="8">IcmF-related protein</fullName>
    </recommendedName>
</protein>
<feature type="transmembrane region" description="Helical" evidence="1">
    <location>
        <begin position="411"/>
        <end position="432"/>
    </location>
</feature>
<evidence type="ECO:0008006" key="8">
    <source>
        <dbReference type="Google" id="ProtNLM"/>
    </source>
</evidence>
<dbReference type="RefSeq" id="WP_036755534.1">
    <property type="nucleotide sequence ID" value="NZ_JAGSGC010000014.1"/>
</dbReference>
<comment type="caution">
    <text evidence="6">The sequence shown here is derived from an EMBL/GenBank/DDBJ whole genome shotgun (WGS) entry which is preliminary data.</text>
</comment>
<dbReference type="PROSITE" id="PS51257">
    <property type="entry name" value="PROKAR_LIPOPROTEIN"/>
    <property type="match status" value="1"/>
</dbReference>
<dbReference type="EMBL" id="JMIB01000034">
    <property type="protein sequence ID" value="KDM90348.1"/>
    <property type="molecule type" value="Genomic_DNA"/>
</dbReference>
<evidence type="ECO:0000259" key="2">
    <source>
        <dbReference type="Pfam" id="PF06744"/>
    </source>
</evidence>
<dbReference type="Pfam" id="PF06744">
    <property type="entry name" value="IcmF_C"/>
    <property type="match status" value="1"/>
</dbReference>
<feature type="domain" description="Type VI secretion system component TssM1 N-terminal" evidence="4">
    <location>
        <begin position="166"/>
        <end position="420"/>
    </location>
</feature>
<keyword evidence="1" id="KW-0472">Membrane</keyword>
<keyword evidence="7" id="KW-1185">Reference proteome</keyword>
<feature type="domain" description="Type VI secretion system component TssM1 helical" evidence="5">
    <location>
        <begin position="918"/>
        <end position="1016"/>
    </location>
</feature>
<dbReference type="Proteomes" id="UP000027192">
    <property type="component" value="Unassembled WGS sequence"/>
</dbReference>
<dbReference type="Pfam" id="PF14331">
    <property type="entry name" value="IcmF-related_N"/>
    <property type="match status" value="1"/>
</dbReference>
<dbReference type="STRING" id="1654360.EA58_17790"/>
<proteinExistence type="predicted"/>
<feature type="transmembrane region" description="Helical" evidence="1">
    <location>
        <begin position="32"/>
        <end position="53"/>
    </location>
</feature>
<evidence type="ECO:0000256" key="1">
    <source>
        <dbReference type="SAM" id="Phobius"/>
    </source>
</evidence>
<dbReference type="Pfam" id="PF06761">
    <property type="entry name" value="IcmF-related"/>
    <property type="match status" value="1"/>
</dbReference>
<evidence type="ECO:0000259" key="4">
    <source>
        <dbReference type="Pfam" id="PF14331"/>
    </source>
</evidence>
<dbReference type="PANTHER" id="PTHR36153:SF1">
    <property type="entry name" value="TYPE VI SECRETION SYSTEM COMPONENT TSSM1"/>
    <property type="match status" value="1"/>
</dbReference>
<dbReference type="OrthoDB" id="9758229at2"/>
<dbReference type="AlphaFoldDB" id="A0A066RSH7"/>
<dbReference type="InterPro" id="IPR017731">
    <property type="entry name" value="TssM1-like"/>
</dbReference>
<dbReference type="InterPro" id="IPR010623">
    <property type="entry name" value="IcmF_C"/>
</dbReference>
<evidence type="ECO:0000313" key="7">
    <source>
        <dbReference type="Proteomes" id="UP000027192"/>
    </source>
</evidence>
<keyword evidence="1" id="KW-0812">Transmembrane</keyword>
<dbReference type="InterPro" id="IPR048677">
    <property type="entry name" value="TssM1_hel"/>
</dbReference>
<evidence type="ECO:0000313" key="6">
    <source>
        <dbReference type="EMBL" id="KDM90348.1"/>
    </source>
</evidence>
<feature type="domain" description="IcmF-related" evidence="3">
    <location>
        <begin position="472"/>
        <end position="768"/>
    </location>
</feature>
<feature type="domain" description="Type VI secretion system IcmF C-terminal" evidence="2">
    <location>
        <begin position="1028"/>
        <end position="1129"/>
    </location>
</feature>
<name>A0A066RSH7_9GAMM</name>
<dbReference type="InterPro" id="IPR053156">
    <property type="entry name" value="T6SS_TssM-like"/>
</dbReference>
<dbReference type="PANTHER" id="PTHR36153">
    <property type="entry name" value="INNER MEMBRANE PROTEIN-RELATED"/>
    <property type="match status" value="1"/>
</dbReference>
<evidence type="ECO:0000259" key="5">
    <source>
        <dbReference type="Pfam" id="PF21070"/>
    </source>
</evidence>
<dbReference type="NCBIfam" id="TIGR03348">
    <property type="entry name" value="VI_IcmF"/>
    <property type="match status" value="1"/>
</dbReference>
<evidence type="ECO:0000259" key="3">
    <source>
        <dbReference type="Pfam" id="PF06761"/>
    </source>
</evidence>
<feature type="transmembrane region" description="Helical" evidence="1">
    <location>
        <begin position="5"/>
        <end position="26"/>
    </location>
</feature>